<comment type="similarity">
    <text evidence="1">Belongs to the peptidase A1 family.</text>
</comment>
<evidence type="ECO:0000259" key="4">
    <source>
        <dbReference type="PROSITE" id="PS51767"/>
    </source>
</evidence>
<evidence type="ECO:0000256" key="2">
    <source>
        <dbReference type="PIRSR" id="PIRSR601461-2"/>
    </source>
</evidence>
<protein>
    <submittedName>
        <fullName evidence="5">Acid protease</fullName>
    </submittedName>
</protein>
<dbReference type="Proteomes" id="UP000799118">
    <property type="component" value="Unassembled WGS sequence"/>
</dbReference>
<dbReference type="PRINTS" id="PR00792">
    <property type="entry name" value="PEPSIN"/>
</dbReference>
<dbReference type="GO" id="GO:0004190">
    <property type="term" value="F:aspartic-type endopeptidase activity"/>
    <property type="evidence" value="ECO:0007669"/>
    <property type="project" value="InterPro"/>
</dbReference>
<feature type="signal peptide" evidence="3">
    <location>
        <begin position="1"/>
        <end position="24"/>
    </location>
</feature>
<feature type="disulfide bond" evidence="2">
    <location>
        <begin position="102"/>
        <end position="107"/>
    </location>
</feature>
<feature type="chain" id="PRO_5025545138" evidence="3">
    <location>
        <begin position="25"/>
        <end position="373"/>
    </location>
</feature>
<evidence type="ECO:0000256" key="3">
    <source>
        <dbReference type="SAM" id="SignalP"/>
    </source>
</evidence>
<dbReference type="EMBL" id="ML769397">
    <property type="protein sequence ID" value="KAE9407181.1"/>
    <property type="molecule type" value="Genomic_DNA"/>
</dbReference>
<dbReference type="InterPro" id="IPR034164">
    <property type="entry name" value="Pepsin-like_dom"/>
</dbReference>
<feature type="domain" description="Peptidase A1" evidence="4">
    <location>
        <begin position="71"/>
        <end position="369"/>
    </location>
</feature>
<dbReference type="PANTHER" id="PTHR47966">
    <property type="entry name" value="BETA-SITE APP-CLEAVING ENZYME, ISOFORM A-RELATED"/>
    <property type="match status" value="1"/>
</dbReference>
<dbReference type="OrthoDB" id="15189at2759"/>
<name>A0A6A4I9B5_9AGAR</name>
<evidence type="ECO:0000256" key="1">
    <source>
        <dbReference type="ARBA" id="ARBA00007447"/>
    </source>
</evidence>
<dbReference type="InterPro" id="IPR021109">
    <property type="entry name" value="Peptidase_aspartic_dom_sf"/>
</dbReference>
<keyword evidence="2" id="KW-1015">Disulfide bond</keyword>
<keyword evidence="6" id="KW-1185">Reference proteome</keyword>
<reference evidence="5" key="1">
    <citation type="journal article" date="2019" name="Environ. Microbiol.">
        <title>Fungal ecological strategies reflected in gene transcription - a case study of two litter decomposers.</title>
        <authorList>
            <person name="Barbi F."/>
            <person name="Kohler A."/>
            <person name="Barry K."/>
            <person name="Baskaran P."/>
            <person name="Daum C."/>
            <person name="Fauchery L."/>
            <person name="Ihrmark K."/>
            <person name="Kuo A."/>
            <person name="LaButti K."/>
            <person name="Lipzen A."/>
            <person name="Morin E."/>
            <person name="Grigoriev I.V."/>
            <person name="Henrissat B."/>
            <person name="Lindahl B."/>
            <person name="Martin F."/>
        </authorList>
    </citation>
    <scope>NUCLEOTIDE SEQUENCE</scope>
    <source>
        <strain evidence="5">JB14</strain>
    </source>
</reference>
<dbReference type="InterPro" id="IPR033121">
    <property type="entry name" value="PEPTIDASE_A1"/>
</dbReference>
<proteinExistence type="inferred from homology"/>
<evidence type="ECO:0000313" key="6">
    <source>
        <dbReference type="Proteomes" id="UP000799118"/>
    </source>
</evidence>
<dbReference type="CDD" id="cd05471">
    <property type="entry name" value="pepsin_like"/>
    <property type="match status" value="1"/>
</dbReference>
<keyword evidence="3" id="KW-0732">Signal</keyword>
<dbReference type="InterPro" id="IPR001461">
    <property type="entry name" value="Aspartic_peptidase_A1"/>
</dbReference>
<dbReference type="PANTHER" id="PTHR47966:SF51">
    <property type="entry name" value="BETA-SITE APP-CLEAVING ENZYME, ISOFORM A-RELATED"/>
    <property type="match status" value="1"/>
</dbReference>
<dbReference type="PROSITE" id="PS51767">
    <property type="entry name" value="PEPTIDASE_A1"/>
    <property type="match status" value="1"/>
</dbReference>
<dbReference type="AlphaFoldDB" id="A0A6A4I9B5"/>
<evidence type="ECO:0000313" key="5">
    <source>
        <dbReference type="EMBL" id="KAE9407181.1"/>
    </source>
</evidence>
<gene>
    <name evidence="5" type="ORF">BT96DRAFT_914789</name>
</gene>
<dbReference type="Pfam" id="PF00026">
    <property type="entry name" value="Asp"/>
    <property type="match status" value="1"/>
</dbReference>
<accession>A0A6A4I9B5</accession>
<organism evidence="5 6">
    <name type="scientific">Gymnopus androsaceus JB14</name>
    <dbReference type="NCBI Taxonomy" id="1447944"/>
    <lineage>
        <taxon>Eukaryota</taxon>
        <taxon>Fungi</taxon>
        <taxon>Dikarya</taxon>
        <taxon>Basidiomycota</taxon>
        <taxon>Agaricomycotina</taxon>
        <taxon>Agaricomycetes</taxon>
        <taxon>Agaricomycetidae</taxon>
        <taxon>Agaricales</taxon>
        <taxon>Marasmiineae</taxon>
        <taxon>Omphalotaceae</taxon>
        <taxon>Gymnopus</taxon>
    </lineage>
</organism>
<keyword evidence="5" id="KW-0645">Protease</keyword>
<dbReference type="Gene3D" id="2.40.70.10">
    <property type="entry name" value="Acid Proteases"/>
    <property type="match status" value="2"/>
</dbReference>
<dbReference type="GO" id="GO:0006508">
    <property type="term" value="P:proteolysis"/>
    <property type="evidence" value="ECO:0007669"/>
    <property type="project" value="UniProtKB-KW"/>
</dbReference>
<dbReference type="SUPFAM" id="SSF50630">
    <property type="entry name" value="Acid proteases"/>
    <property type="match status" value="1"/>
</dbReference>
<keyword evidence="5" id="KW-0378">Hydrolase</keyword>
<sequence length="373" mass="39680">MFNQRSLISPLFLSFALVVFTASATPTPAVPRSEPTAANNAGLAIPLRKRSGLANSNGVFDADKAKLDVVFTHNKHRQNMLNYLSTQGSFGSSDLWIPSSDCSSSTCSSKSKYDSSASSTSEAQSGTFQIQYGDGTTVSGPIFADDVTVAGISVTGQHFASVTNDSISGPFDGILGMAYSSLSNLRSTTFFETAINQSAVSNKQFSFYLASNASELYMGGTNDQLYTGDIEYHAVDTNPGYWKISGWNVISDITTIVDSGTTVIYGPTAAVKTFWESVPNSKALDSDPGFYSYPCNQTPEVSFSWGGQSWNISAATFSSGSTDSTSEYCVGAVAGQDIGFGPSTWLLGDSFMRNVYTVFDFGSDQLGFAQLSS</sequence>